<dbReference type="InterPro" id="IPR035093">
    <property type="entry name" value="RelE/ParE_toxin_dom_sf"/>
</dbReference>
<name>A0A5C5Z042_9BACT</name>
<evidence type="ECO:0000313" key="3">
    <source>
        <dbReference type="Proteomes" id="UP000315010"/>
    </source>
</evidence>
<gene>
    <name evidence="2" type="ORF">CA13_17890</name>
</gene>
<accession>A0A5C5Z042</accession>
<organism evidence="2 3">
    <name type="scientific">Novipirellula herctigrandis</name>
    <dbReference type="NCBI Taxonomy" id="2527986"/>
    <lineage>
        <taxon>Bacteria</taxon>
        <taxon>Pseudomonadati</taxon>
        <taxon>Planctomycetota</taxon>
        <taxon>Planctomycetia</taxon>
        <taxon>Pirellulales</taxon>
        <taxon>Pirellulaceae</taxon>
        <taxon>Novipirellula</taxon>
    </lineage>
</organism>
<keyword evidence="3" id="KW-1185">Reference proteome</keyword>
<protein>
    <submittedName>
        <fullName evidence="2">Plasmid stabilization system protein</fullName>
    </submittedName>
</protein>
<dbReference type="OrthoDB" id="9798046at2"/>
<dbReference type="Pfam" id="PF05016">
    <property type="entry name" value="ParE_toxin"/>
    <property type="match status" value="1"/>
</dbReference>
<reference evidence="2 3" key="1">
    <citation type="submission" date="2019-02" db="EMBL/GenBank/DDBJ databases">
        <title>Deep-cultivation of Planctomycetes and their phenomic and genomic characterization uncovers novel biology.</title>
        <authorList>
            <person name="Wiegand S."/>
            <person name="Jogler M."/>
            <person name="Boedeker C."/>
            <person name="Pinto D."/>
            <person name="Vollmers J."/>
            <person name="Rivas-Marin E."/>
            <person name="Kohn T."/>
            <person name="Peeters S.H."/>
            <person name="Heuer A."/>
            <person name="Rast P."/>
            <person name="Oberbeckmann S."/>
            <person name="Bunk B."/>
            <person name="Jeske O."/>
            <person name="Meyerdierks A."/>
            <person name="Storesund J.E."/>
            <person name="Kallscheuer N."/>
            <person name="Luecker S."/>
            <person name="Lage O.M."/>
            <person name="Pohl T."/>
            <person name="Merkel B.J."/>
            <person name="Hornburger P."/>
            <person name="Mueller R.-W."/>
            <person name="Bruemmer F."/>
            <person name="Labrenz M."/>
            <person name="Spormann A.M."/>
            <person name="Op Den Camp H."/>
            <person name="Overmann J."/>
            <person name="Amann R."/>
            <person name="Jetten M.S.M."/>
            <person name="Mascher T."/>
            <person name="Medema M.H."/>
            <person name="Devos D.P."/>
            <person name="Kaster A.-K."/>
            <person name="Ovreas L."/>
            <person name="Rohde M."/>
            <person name="Galperin M.Y."/>
            <person name="Jogler C."/>
        </authorList>
    </citation>
    <scope>NUCLEOTIDE SEQUENCE [LARGE SCALE GENOMIC DNA]</scope>
    <source>
        <strain evidence="2 3">CA13</strain>
    </source>
</reference>
<comment type="caution">
    <text evidence="2">The sequence shown here is derived from an EMBL/GenBank/DDBJ whole genome shotgun (WGS) entry which is preliminary data.</text>
</comment>
<keyword evidence="1" id="KW-1277">Toxin-antitoxin system</keyword>
<proteinExistence type="predicted"/>
<sequence length="108" mass="11764">MSNRRVPHRRQLAIDDIAGHSHHIAENNLDAALRFLDAVEATVELLSQFPEAGGAVPTSRLDADGLRAKLVNGFGNYVVLYFVTNETVDIARVIRGGQELDQIALNAS</sequence>
<dbReference type="Gene3D" id="3.30.2310.20">
    <property type="entry name" value="RelE-like"/>
    <property type="match status" value="1"/>
</dbReference>
<dbReference type="Proteomes" id="UP000315010">
    <property type="component" value="Unassembled WGS sequence"/>
</dbReference>
<evidence type="ECO:0000313" key="2">
    <source>
        <dbReference type="EMBL" id="TWT80376.1"/>
    </source>
</evidence>
<dbReference type="InterPro" id="IPR007712">
    <property type="entry name" value="RelE/ParE_toxin"/>
</dbReference>
<evidence type="ECO:0000256" key="1">
    <source>
        <dbReference type="ARBA" id="ARBA00022649"/>
    </source>
</evidence>
<dbReference type="AlphaFoldDB" id="A0A5C5Z042"/>
<dbReference type="RefSeq" id="WP_146395408.1">
    <property type="nucleotide sequence ID" value="NZ_SJPJ01000001.1"/>
</dbReference>
<dbReference type="EMBL" id="SJPJ01000001">
    <property type="protein sequence ID" value="TWT80376.1"/>
    <property type="molecule type" value="Genomic_DNA"/>
</dbReference>